<name>I0ILB1_LEPFC</name>
<protein>
    <submittedName>
        <fullName evidence="6">Transcriptional regulator, TetR family</fullName>
    </submittedName>
</protein>
<keyword evidence="1" id="KW-0805">Transcription regulation</keyword>
<dbReference type="AlphaFoldDB" id="I0ILB1"/>
<organism evidence="6 7">
    <name type="scientific">Leptospirillum ferrooxidans (strain C2-3)</name>
    <dbReference type="NCBI Taxonomy" id="1162668"/>
    <lineage>
        <taxon>Bacteria</taxon>
        <taxon>Pseudomonadati</taxon>
        <taxon>Nitrospirota</taxon>
        <taxon>Nitrospiria</taxon>
        <taxon>Nitrospirales</taxon>
        <taxon>Nitrospiraceae</taxon>
        <taxon>Leptospirillum</taxon>
    </lineage>
</organism>
<dbReference type="PANTHER" id="PTHR47506:SF6">
    <property type="entry name" value="HTH-TYPE TRANSCRIPTIONAL REPRESSOR NEMR"/>
    <property type="match status" value="1"/>
</dbReference>
<evidence type="ECO:0000256" key="3">
    <source>
        <dbReference type="ARBA" id="ARBA00023163"/>
    </source>
</evidence>
<dbReference type="SUPFAM" id="SSF46689">
    <property type="entry name" value="Homeodomain-like"/>
    <property type="match status" value="1"/>
</dbReference>
<gene>
    <name evidence="6" type="ordered locus">LFE_0338</name>
</gene>
<dbReference type="HOGENOM" id="CLU_069356_28_4_0"/>
<keyword evidence="3" id="KW-0804">Transcription</keyword>
<sequence length="192" mass="22086">MVPNEMKERIIDVAQELVQSRGFNAFSYRDLAEQILIRTASIHYYFPKKDDLGRALIQRYRSDFEGAIRNIDDTERSPKDRLSAYLKMFLDLSKGGARLCLFAVFSAELPTLSETVQEEIKIFYEKNVGWINEVIDEGRLSGSFSFPGESRDVASAIFSFLEGEMLVRRVFQAKEPFPEIPSAIRILLSWKD</sequence>
<feature type="domain" description="HTH tetR-type" evidence="5">
    <location>
        <begin position="4"/>
        <end position="64"/>
    </location>
</feature>
<evidence type="ECO:0000259" key="5">
    <source>
        <dbReference type="PROSITE" id="PS50977"/>
    </source>
</evidence>
<dbReference type="GO" id="GO:0003677">
    <property type="term" value="F:DNA binding"/>
    <property type="evidence" value="ECO:0007669"/>
    <property type="project" value="UniProtKB-UniRule"/>
</dbReference>
<dbReference type="InterPro" id="IPR001647">
    <property type="entry name" value="HTH_TetR"/>
</dbReference>
<dbReference type="STRING" id="1162668.LFE_0338"/>
<dbReference type="OrthoDB" id="9800152at2"/>
<dbReference type="Gene3D" id="1.10.357.10">
    <property type="entry name" value="Tetracycline Repressor, domain 2"/>
    <property type="match status" value="1"/>
</dbReference>
<accession>I0ILB1</accession>
<dbReference type="SUPFAM" id="SSF48498">
    <property type="entry name" value="Tetracyclin repressor-like, C-terminal domain"/>
    <property type="match status" value="1"/>
</dbReference>
<reference evidence="6 7" key="1">
    <citation type="journal article" date="2012" name="J. Bacteriol.">
        <title>Complete Genome Sequence of Leptospirillum ferrooxidans Strain C2-3, Isolated from a Fresh Volcanic Ash Deposit on the Island of Miyake, Japan.</title>
        <authorList>
            <person name="Fujimura R."/>
            <person name="Sato Y."/>
            <person name="Nishizawa T."/>
            <person name="Oshima K."/>
            <person name="Kim S.-W."/>
            <person name="Hattori M."/>
            <person name="Kamijo T."/>
            <person name="Ohta H."/>
        </authorList>
    </citation>
    <scope>NUCLEOTIDE SEQUENCE [LARGE SCALE GENOMIC DNA]</scope>
    <source>
        <strain evidence="6 7">C2-3</strain>
    </source>
</reference>
<dbReference type="EMBL" id="AP012342">
    <property type="protein sequence ID" value="BAM06060.1"/>
    <property type="molecule type" value="Genomic_DNA"/>
</dbReference>
<reference evidence="7" key="2">
    <citation type="submission" date="2012-03" db="EMBL/GenBank/DDBJ databases">
        <title>The complete genome sequence of the pioneer microbe on fresh volcanic deposit, Leptospirillum ferrooxidans strain C2-3.</title>
        <authorList>
            <person name="Fujimura R."/>
            <person name="Sato Y."/>
            <person name="Nishizawa T."/>
            <person name="Nanba K."/>
            <person name="Oshima K."/>
            <person name="Hattori M."/>
            <person name="Kamijo T."/>
            <person name="Ohta H."/>
        </authorList>
    </citation>
    <scope>NUCLEOTIDE SEQUENCE [LARGE SCALE GENOMIC DNA]</scope>
    <source>
        <strain evidence="7">C2-3</strain>
    </source>
</reference>
<feature type="DNA-binding region" description="H-T-H motif" evidence="4">
    <location>
        <begin position="27"/>
        <end position="46"/>
    </location>
</feature>
<dbReference type="PATRIC" id="fig|1162668.3.peg.392"/>
<dbReference type="Pfam" id="PF00440">
    <property type="entry name" value="TetR_N"/>
    <property type="match status" value="1"/>
</dbReference>
<keyword evidence="2 4" id="KW-0238">DNA-binding</keyword>
<dbReference type="InterPro" id="IPR036271">
    <property type="entry name" value="Tet_transcr_reg_TetR-rel_C_sf"/>
</dbReference>
<keyword evidence="7" id="KW-1185">Reference proteome</keyword>
<evidence type="ECO:0000256" key="2">
    <source>
        <dbReference type="ARBA" id="ARBA00023125"/>
    </source>
</evidence>
<dbReference type="PANTHER" id="PTHR47506">
    <property type="entry name" value="TRANSCRIPTIONAL REGULATORY PROTEIN"/>
    <property type="match status" value="1"/>
</dbReference>
<dbReference type="InterPro" id="IPR009057">
    <property type="entry name" value="Homeodomain-like_sf"/>
</dbReference>
<dbReference type="eggNOG" id="COG1309">
    <property type="taxonomic scope" value="Bacteria"/>
</dbReference>
<evidence type="ECO:0000256" key="1">
    <source>
        <dbReference type="ARBA" id="ARBA00023015"/>
    </source>
</evidence>
<dbReference type="PROSITE" id="PS50977">
    <property type="entry name" value="HTH_TETR_2"/>
    <property type="match status" value="1"/>
</dbReference>
<evidence type="ECO:0000313" key="7">
    <source>
        <dbReference type="Proteomes" id="UP000007382"/>
    </source>
</evidence>
<dbReference type="KEGG" id="lfc:LFE_0338"/>
<evidence type="ECO:0000313" key="6">
    <source>
        <dbReference type="EMBL" id="BAM06060.1"/>
    </source>
</evidence>
<dbReference type="RefSeq" id="WP_014448553.1">
    <property type="nucleotide sequence ID" value="NC_017094.1"/>
</dbReference>
<evidence type="ECO:0000256" key="4">
    <source>
        <dbReference type="PROSITE-ProRule" id="PRU00335"/>
    </source>
</evidence>
<proteinExistence type="predicted"/>
<dbReference type="Proteomes" id="UP000007382">
    <property type="component" value="Chromosome"/>
</dbReference>